<dbReference type="RefSeq" id="WP_056958677.1">
    <property type="nucleotide sequence ID" value="NZ_BAAAXT010000002.1"/>
</dbReference>
<gene>
    <name evidence="1" type="primary">csn2</name>
    <name evidence="1" type="ORF">DID87_06415</name>
</gene>
<dbReference type="CDD" id="cd12218">
    <property type="entry name" value="Csn2"/>
    <property type="match status" value="1"/>
</dbReference>
<dbReference type="InterPro" id="IPR038600">
    <property type="entry name" value="Csn2_sf"/>
</dbReference>
<dbReference type="Proteomes" id="UP000313312">
    <property type="component" value="Unassembled WGS sequence"/>
</dbReference>
<name>A0A5C4THT0_FRUSA</name>
<dbReference type="Gene3D" id="3.40.50.11940">
    <property type="match status" value="1"/>
</dbReference>
<protein>
    <submittedName>
        <fullName evidence="1">Type II-A CRISPR-associated protein Csn2</fullName>
    </submittedName>
</protein>
<organism evidence="1 2">
    <name type="scientific">Fructilactobacillus sanfranciscensis</name>
    <name type="common">Lactobacillus sanfranciscensis</name>
    <dbReference type="NCBI Taxonomy" id="1625"/>
    <lineage>
        <taxon>Bacteria</taxon>
        <taxon>Bacillati</taxon>
        <taxon>Bacillota</taxon>
        <taxon>Bacilli</taxon>
        <taxon>Lactobacillales</taxon>
        <taxon>Lactobacillaceae</taxon>
        <taxon>Fructilactobacillus</taxon>
    </lineage>
</organism>
<reference evidence="1 2" key="1">
    <citation type="submission" date="2018-05" db="EMBL/GenBank/DDBJ databases">
        <title>Lactobacillus sanfranciscensis Ah4 draft denome sequence.</title>
        <authorList>
            <person name="Zhang G."/>
        </authorList>
    </citation>
    <scope>NUCLEOTIDE SEQUENCE [LARGE SCALE GENOMIC DNA]</scope>
    <source>
        <strain evidence="1 2">Ah4</strain>
    </source>
</reference>
<comment type="caution">
    <text evidence="1">The sequence shown here is derived from an EMBL/GenBank/DDBJ whole genome shotgun (WGS) entry which is preliminary data.</text>
</comment>
<accession>A0A5C4THT0</accession>
<proteinExistence type="predicted"/>
<dbReference type="AlphaFoldDB" id="A0A5C4THT0"/>
<evidence type="ECO:0000313" key="1">
    <source>
        <dbReference type="EMBL" id="TNK89883.1"/>
    </source>
</evidence>
<evidence type="ECO:0000313" key="2">
    <source>
        <dbReference type="Proteomes" id="UP000313312"/>
    </source>
</evidence>
<sequence length="224" mass="26473">MKLTFYPYSPFEIEKGELTIIQTTNKKFYFDVINGLKNLDRLVLSQDDEKIDAKLSLVNLDDVVTNTEQTLKFKTKIKNDVLNNLNDDNRKRLFQLDAEMKEIFLGAAYLDDFPIQVDEDWDINKQYAYTGTKLLNVNHDNPYDIIKEVLNLYAKFDSKKLLVLKNLFNYLYSNQIESLVQMIKALELNVLILDFSSEDYSTFLEECRYYCVDRDFVRWDSADR</sequence>
<dbReference type="NCBIfam" id="TIGR01866">
    <property type="entry name" value="cas_Csn2"/>
    <property type="match status" value="1"/>
</dbReference>
<dbReference type="EMBL" id="QFCR01000029">
    <property type="protein sequence ID" value="TNK89883.1"/>
    <property type="molecule type" value="Genomic_DNA"/>
</dbReference>
<dbReference type="InterPro" id="IPR010146">
    <property type="entry name" value="CRISPR-assoc_prot_Csn2-typ"/>
</dbReference>